<evidence type="ECO:0000313" key="2">
    <source>
        <dbReference type="EMBL" id="MBZ0157668.1"/>
    </source>
</evidence>
<evidence type="ECO:0000313" key="3">
    <source>
        <dbReference type="Proteomes" id="UP000705867"/>
    </source>
</evidence>
<protein>
    <submittedName>
        <fullName evidence="2">Cytochrome c3 family protein</fullName>
    </submittedName>
</protein>
<dbReference type="InterPro" id="IPR026352">
    <property type="entry name" value="Nanowire_3heme"/>
</dbReference>
<gene>
    <name evidence="2" type="ORF">K8I29_15840</name>
</gene>
<dbReference type="PANTHER" id="PTHR39425">
    <property type="entry name" value="LIPOPROTEIN CYTOCHROME C"/>
    <property type="match status" value="1"/>
</dbReference>
<feature type="domain" description="Cytochrome c7-like" evidence="1">
    <location>
        <begin position="113"/>
        <end position="173"/>
    </location>
</feature>
<comment type="caution">
    <text evidence="2">The sequence shown here is derived from an EMBL/GenBank/DDBJ whole genome shotgun (WGS) entry which is preliminary data.</text>
</comment>
<dbReference type="EMBL" id="JAIOIV010000125">
    <property type="protein sequence ID" value="MBZ0157668.1"/>
    <property type="molecule type" value="Genomic_DNA"/>
</dbReference>
<name>A0A953M2E5_9BACT</name>
<accession>A0A953M2E5</accession>
<reference evidence="2" key="2">
    <citation type="submission" date="2021-08" db="EMBL/GenBank/DDBJ databases">
        <authorList>
            <person name="Dalcin Martins P."/>
        </authorList>
    </citation>
    <scope>NUCLEOTIDE SEQUENCE</scope>
    <source>
        <strain evidence="2">MAG_39</strain>
    </source>
</reference>
<dbReference type="Proteomes" id="UP000705867">
    <property type="component" value="Unassembled WGS sequence"/>
</dbReference>
<dbReference type="NCBIfam" id="TIGR04257">
    <property type="entry name" value="nanowire_3heme"/>
    <property type="match status" value="2"/>
</dbReference>
<dbReference type="InterPro" id="IPR029467">
    <property type="entry name" value="Cyt_c7-like"/>
</dbReference>
<sequence>MRGALVFIIGILLVSGVSSFAGVSKEQKAPEKVTSRDEALGSLPCFKCHSYQKFAAKPKPGVFSHQLHATTGYHCNQCHDFRGHQHIKVNKDVCGNCHGIRTITLKQTALPSRFDHEGHTKRLGCRECHPKLFLMKTGSSRMTMAEMNKGAFCGACHDGARAFSTAECMKCHDVKKYERELVYKEKRAGTVVFSHKFHTAAFSCNDCHPKLFRMQKTQGRMTMEKMEKGTFCGACHNGNIASPLTDCTKCHKS</sequence>
<dbReference type="Gene3D" id="3.90.10.10">
    <property type="entry name" value="Cytochrome C3"/>
    <property type="match status" value="2"/>
</dbReference>
<dbReference type="Pfam" id="PF14522">
    <property type="entry name" value="Cytochrome_C7"/>
    <property type="match status" value="2"/>
</dbReference>
<reference evidence="2" key="1">
    <citation type="journal article" date="2021" name="bioRxiv">
        <title>Unraveling nitrogen, sulfur and carbon metabolic pathways and microbial community transcriptional responses to substrate deprivation and toxicity stresses in a bioreactor mimicking anoxic brackish coastal sediment conditions.</title>
        <authorList>
            <person name="Martins P.D."/>
            <person name="Echeveste M.J."/>
            <person name="Arshad A."/>
            <person name="Kurth J."/>
            <person name="Ouboter H."/>
            <person name="Jetten M.S.M."/>
            <person name="Welte C.U."/>
        </authorList>
    </citation>
    <scope>NUCLEOTIDE SEQUENCE</scope>
    <source>
        <strain evidence="2">MAG_39</strain>
    </source>
</reference>
<dbReference type="InterPro" id="IPR036280">
    <property type="entry name" value="Multihaem_cyt_sf"/>
</dbReference>
<organism evidence="2 3">
    <name type="scientific">Candidatus Nitrobium versatile</name>
    <dbReference type="NCBI Taxonomy" id="2884831"/>
    <lineage>
        <taxon>Bacteria</taxon>
        <taxon>Pseudomonadati</taxon>
        <taxon>Nitrospirota</taxon>
        <taxon>Nitrospiria</taxon>
        <taxon>Nitrospirales</taxon>
        <taxon>Nitrospiraceae</taxon>
        <taxon>Candidatus Nitrobium</taxon>
    </lineage>
</organism>
<proteinExistence type="predicted"/>
<dbReference type="PANTHER" id="PTHR39425:SF1">
    <property type="entry name" value="CYTOCHROME C7-LIKE DOMAIN-CONTAINING PROTEIN"/>
    <property type="match status" value="1"/>
</dbReference>
<evidence type="ECO:0000259" key="1">
    <source>
        <dbReference type="Pfam" id="PF14522"/>
    </source>
</evidence>
<dbReference type="AlphaFoldDB" id="A0A953M2E5"/>
<feature type="domain" description="Cytochrome c7-like" evidence="1">
    <location>
        <begin position="191"/>
        <end position="252"/>
    </location>
</feature>
<dbReference type="SUPFAM" id="SSF48695">
    <property type="entry name" value="Multiheme cytochromes"/>
    <property type="match status" value="1"/>
</dbReference>